<dbReference type="Gene3D" id="3.40.50.1820">
    <property type="entry name" value="alpha/beta hydrolase"/>
    <property type="match status" value="1"/>
</dbReference>
<keyword evidence="5" id="KW-1185">Reference proteome</keyword>
<feature type="chain" id="PRO_5016442412" evidence="1">
    <location>
        <begin position="21"/>
        <end position="315"/>
    </location>
</feature>
<dbReference type="EMBL" id="QLMD01000001">
    <property type="protein sequence ID" value="RAK01396.1"/>
    <property type="molecule type" value="Genomic_DNA"/>
</dbReference>
<gene>
    <name evidence="2" type="ORF">B0I24_10119</name>
    <name evidence="3" type="ORF">CWE07_00085</name>
</gene>
<comment type="caution">
    <text evidence="2">The sequence shown here is derived from an EMBL/GenBank/DDBJ whole genome shotgun (WGS) entry which is preliminary data.</text>
</comment>
<dbReference type="InterPro" id="IPR053145">
    <property type="entry name" value="AB_hydrolase_Est10"/>
</dbReference>
<dbReference type="AlphaFoldDB" id="A0A327XB04"/>
<keyword evidence="1" id="KW-0732">Signal</keyword>
<feature type="signal peptide" evidence="1">
    <location>
        <begin position="1"/>
        <end position="20"/>
    </location>
</feature>
<dbReference type="GO" id="GO:0052689">
    <property type="term" value="F:carboxylic ester hydrolase activity"/>
    <property type="evidence" value="ECO:0007669"/>
    <property type="project" value="TreeGrafter"/>
</dbReference>
<evidence type="ECO:0000313" key="3">
    <source>
        <dbReference type="EMBL" id="RUO28244.1"/>
    </source>
</evidence>
<dbReference type="InterPro" id="IPR029058">
    <property type="entry name" value="AB_hydrolase_fold"/>
</dbReference>
<evidence type="ECO:0000313" key="4">
    <source>
        <dbReference type="Proteomes" id="UP000249203"/>
    </source>
</evidence>
<sequence length="315" mass="35036">MHALKGMLVAFSFIFTQAMAITDITTFEIEREIAGDNQNPIQYYLEESSNEATADTLVVFFQGSDCNSVKHNQLIRSLSSAILPHADLLLIEKPGITASLSYTSNAERTDCPSFYLQHDSLEQRATDAHIVLTHVLTYQGYERVVVMGGSEGAAVAGVFAAEFGMADAVVMFNGGGRWFLQDVEHNIISTTPESETEFVLEGFRAFTQHVLTNEPFDIEVSNHGYHWWRSALELDLKAVLYQLNIPALIVQGGRDLSVSPNAVKAMHSELVALNKNNIELLFVDDMDHSFFDSGGDRMTDDIAKQVRSWLLEHSL</sequence>
<dbReference type="Proteomes" id="UP000249203">
    <property type="component" value="Unassembled WGS sequence"/>
</dbReference>
<protein>
    <submittedName>
        <fullName evidence="3">Alpha/beta hydrolase</fullName>
    </submittedName>
    <submittedName>
        <fullName evidence="2">Pimeloyl-ACP methyl ester carboxylesterase</fullName>
    </submittedName>
</protein>
<dbReference type="OrthoDB" id="8666017at2"/>
<proteinExistence type="predicted"/>
<dbReference type="SUPFAM" id="SSF53474">
    <property type="entry name" value="alpha/beta-Hydrolases"/>
    <property type="match status" value="1"/>
</dbReference>
<dbReference type="RefSeq" id="WP_111567900.1">
    <property type="nucleotide sequence ID" value="NZ_PIPK01000001.1"/>
</dbReference>
<reference evidence="2 4" key="2">
    <citation type="submission" date="2018-06" db="EMBL/GenBank/DDBJ databases">
        <title>Genomic Encyclopedia of Type Strains, Phase III (KMG-III): the genomes of soil and plant-associated and newly described type strains.</title>
        <authorList>
            <person name="Whitman W."/>
        </authorList>
    </citation>
    <scope>NUCLEOTIDE SEQUENCE [LARGE SCALE GENOMIC DNA]</scope>
    <source>
        <strain evidence="2 4">CGMCC 1.15366</strain>
    </source>
</reference>
<accession>A0A327XB04</accession>
<dbReference type="PANTHER" id="PTHR43265">
    <property type="entry name" value="ESTERASE ESTD"/>
    <property type="match status" value="1"/>
</dbReference>
<evidence type="ECO:0000313" key="5">
    <source>
        <dbReference type="Proteomes" id="UP000287865"/>
    </source>
</evidence>
<keyword evidence="3" id="KW-0378">Hydrolase</keyword>
<name>A0A327XB04_9GAMM</name>
<evidence type="ECO:0000313" key="2">
    <source>
        <dbReference type="EMBL" id="RAK01396.1"/>
    </source>
</evidence>
<dbReference type="Proteomes" id="UP000287865">
    <property type="component" value="Unassembled WGS sequence"/>
</dbReference>
<dbReference type="EMBL" id="PIPK01000001">
    <property type="protein sequence ID" value="RUO28244.1"/>
    <property type="molecule type" value="Genomic_DNA"/>
</dbReference>
<organism evidence="2 4">
    <name type="scientific">Aliidiomarina maris</name>
    <dbReference type="NCBI Taxonomy" id="531312"/>
    <lineage>
        <taxon>Bacteria</taxon>
        <taxon>Pseudomonadati</taxon>
        <taxon>Pseudomonadota</taxon>
        <taxon>Gammaproteobacteria</taxon>
        <taxon>Alteromonadales</taxon>
        <taxon>Idiomarinaceae</taxon>
        <taxon>Aliidiomarina</taxon>
    </lineage>
</organism>
<dbReference type="PANTHER" id="PTHR43265:SF1">
    <property type="entry name" value="ESTERASE ESTD"/>
    <property type="match status" value="1"/>
</dbReference>
<evidence type="ECO:0000256" key="1">
    <source>
        <dbReference type="SAM" id="SignalP"/>
    </source>
</evidence>
<reference evidence="3 5" key="1">
    <citation type="journal article" date="2018" name="Front. Microbiol.">
        <title>Genome-Based Analysis Reveals the Taxonomy and Diversity of the Family Idiomarinaceae.</title>
        <authorList>
            <person name="Liu Y."/>
            <person name="Lai Q."/>
            <person name="Shao Z."/>
        </authorList>
    </citation>
    <scope>NUCLEOTIDE SEQUENCE [LARGE SCALE GENOMIC DNA]</scope>
    <source>
        <strain evidence="3 5">CF12-14</strain>
    </source>
</reference>